<protein>
    <submittedName>
        <fullName evidence="1">Uncharacterized protein</fullName>
    </submittedName>
</protein>
<dbReference type="EMBL" id="QGKX02000996">
    <property type="protein sequence ID" value="KAF3559293.1"/>
    <property type="molecule type" value="Genomic_DNA"/>
</dbReference>
<comment type="caution">
    <text evidence="1">The sequence shown here is derived from an EMBL/GenBank/DDBJ whole genome shotgun (WGS) entry which is preliminary data.</text>
</comment>
<dbReference type="Proteomes" id="UP000712600">
    <property type="component" value="Unassembled WGS sequence"/>
</dbReference>
<evidence type="ECO:0000313" key="2">
    <source>
        <dbReference type="Proteomes" id="UP000712600"/>
    </source>
</evidence>
<accession>A0A8S9R346</accession>
<sequence length="76" mass="8742">MTVSTLLDVEPHLVTFGLPIPFMWTSEKCIGFHKAEIEQGIPLDPYARMETKEEYRAQVEGTQTVKNKAHPLEFEH</sequence>
<evidence type="ECO:0000313" key="1">
    <source>
        <dbReference type="EMBL" id="KAF3559293.1"/>
    </source>
</evidence>
<organism evidence="1 2">
    <name type="scientific">Brassica cretica</name>
    <name type="common">Mustard</name>
    <dbReference type="NCBI Taxonomy" id="69181"/>
    <lineage>
        <taxon>Eukaryota</taxon>
        <taxon>Viridiplantae</taxon>
        <taxon>Streptophyta</taxon>
        <taxon>Embryophyta</taxon>
        <taxon>Tracheophyta</taxon>
        <taxon>Spermatophyta</taxon>
        <taxon>Magnoliopsida</taxon>
        <taxon>eudicotyledons</taxon>
        <taxon>Gunneridae</taxon>
        <taxon>Pentapetalae</taxon>
        <taxon>rosids</taxon>
        <taxon>malvids</taxon>
        <taxon>Brassicales</taxon>
        <taxon>Brassicaceae</taxon>
        <taxon>Brassiceae</taxon>
        <taxon>Brassica</taxon>
    </lineage>
</organism>
<gene>
    <name evidence="1" type="ORF">F2Q69_00010225</name>
</gene>
<dbReference type="AlphaFoldDB" id="A0A8S9R346"/>
<reference evidence="1" key="1">
    <citation type="submission" date="2019-12" db="EMBL/GenBank/DDBJ databases">
        <title>Genome sequencing and annotation of Brassica cretica.</title>
        <authorList>
            <person name="Studholme D.J."/>
            <person name="Sarris P."/>
        </authorList>
    </citation>
    <scope>NUCLEOTIDE SEQUENCE</scope>
    <source>
        <strain evidence="1">PFS-109/04</strain>
        <tissue evidence="1">Leaf</tissue>
    </source>
</reference>
<proteinExistence type="predicted"/>
<name>A0A8S9R346_BRACR</name>